<dbReference type="Gene3D" id="3.90.45.10">
    <property type="entry name" value="Peptide deformylase"/>
    <property type="match status" value="1"/>
</dbReference>
<dbReference type="PANTHER" id="PTHR10458">
    <property type="entry name" value="PEPTIDE DEFORMYLASE"/>
    <property type="match status" value="1"/>
</dbReference>
<reference evidence="3 4" key="1">
    <citation type="journal article" date="2013" name="J. Bacteriol.">
        <title>Roles of HynAB and Ech, the only two hydrogenases found in the model sulfate reducer Desulfovibrio gigas.</title>
        <authorList>
            <person name="Morais-Silva F.O."/>
            <person name="Santos C.I."/>
            <person name="Rodrigues R."/>
            <person name="Pereira I.A."/>
            <person name="Rodrigues-Pousada C."/>
        </authorList>
    </citation>
    <scope>NUCLEOTIDE SEQUENCE [LARGE SCALE GENOMIC DNA]</scope>
    <source>
        <strain evidence="4">ATCC 19364 / DSM 1382 / NCIMB 9332 / VKM B-1759</strain>
    </source>
</reference>
<keyword evidence="2" id="KW-0648">Protein biosynthesis</keyword>
<protein>
    <recommendedName>
        <fullName evidence="2">Peptide deformylase</fullName>
        <shortName evidence="2">PDF</shortName>
        <ecNumber evidence="2">3.5.1.88</ecNumber>
    </recommendedName>
    <alternativeName>
        <fullName evidence="2">Polypeptide deformylase</fullName>
    </alternativeName>
</protein>
<dbReference type="GO" id="GO:0006412">
    <property type="term" value="P:translation"/>
    <property type="evidence" value="ECO:0007669"/>
    <property type="project" value="UniProtKB-UniRule"/>
</dbReference>
<dbReference type="NCBIfam" id="NF001159">
    <property type="entry name" value="PRK00150.1-3"/>
    <property type="match status" value="1"/>
</dbReference>
<sequence length="180" mass="19888">MDIEQTLERPLDGKILPLCTWPDPVLGGECTAVRAVTDEIMDLARNMAATMYASQGIGLAAPQIGQPLRMIVVDVTGPDKREQLITLLNPVIEHAEGCIDSDEGCLSLPQFRANVERAEVVRVRGQDLEGNEVVIEAEGLLAVCLQHEIDHLRGVLLIDKVGRLKRSMYERKIAKRVKRA</sequence>
<proteinExistence type="inferred from homology"/>
<comment type="cofactor">
    <cofactor evidence="2">
        <name>Fe(2+)</name>
        <dbReference type="ChEBI" id="CHEBI:29033"/>
    </cofactor>
    <text evidence="2">Binds 1 Fe(2+) ion.</text>
</comment>
<dbReference type="eggNOG" id="COG0242">
    <property type="taxonomic scope" value="Bacteria"/>
</dbReference>
<dbReference type="HOGENOM" id="CLU_061901_2_0_7"/>
<comment type="similarity">
    <text evidence="1 2">Belongs to the polypeptide deformylase family.</text>
</comment>
<dbReference type="Pfam" id="PF01327">
    <property type="entry name" value="Pep_deformylase"/>
    <property type="match status" value="1"/>
</dbReference>
<dbReference type="NCBIfam" id="TIGR00079">
    <property type="entry name" value="pept_deformyl"/>
    <property type="match status" value="1"/>
</dbReference>
<dbReference type="EC" id="3.5.1.88" evidence="2"/>
<dbReference type="InterPro" id="IPR036821">
    <property type="entry name" value="Peptide_deformylase_sf"/>
</dbReference>
<dbReference type="KEGG" id="dgg:DGI_0850"/>
<dbReference type="PRINTS" id="PR01576">
    <property type="entry name" value="PDEFORMYLASE"/>
</dbReference>
<keyword evidence="2" id="KW-0479">Metal-binding</keyword>
<dbReference type="SUPFAM" id="SSF56420">
    <property type="entry name" value="Peptide deformylase"/>
    <property type="match status" value="1"/>
</dbReference>
<dbReference type="InterPro" id="IPR023635">
    <property type="entry name" value="Peptide_deformylase"/>
</dbReference>
<dbReference type="AlphaFoldDB" id="T2G8X3"/>
<feature type="active site" evidence="2">
    <location>
        <position position="148"/>
    </location>
</feature>
<dbReference type="CDD" id="cd00487">
    <property type="entry name" value="Pep_deformylase"/>
    <property type="match status" value="1"/>
</dbReference>
<feature type="binding site" evidence="2">
    <location>
        <position position="147"/>
    </location>
    <ligand>
        <name>Fe cation</name>
        <dbReference type="ChEBI" id="CHEBI:24875"/>
    </ligand>
</feature>
<dbReference type="RefSeq" id="WP_021759438.1">
    <property type="nucleotide sequence ID" value="NC_022444.1"/>
</dbReference>
<dbReference type="PANTHER" id="PTHR10458:SF22">
    <property type="entry name" value="PEPTIDE DEFORMYLASE"/>
    <property type="match status" value="1"/>
</dbReference>
<accession>T2G8X3</accession>
<dbReference type="STRING" id="1121448.DGI_0850"/>
<dbReference type="OrthoDB" id="9804313at2"/>
<dbReference type="GO" id="GO:0046872">
    <property type="term" value="F:metal ion binding"/>
    <property type="evidence" value="ECO:0007669"/>
    <property type="project" value="UniProtKB-KW"/>
</dbReference>
<evidence type="ECO:0000313" key="4">
    <source>
        <dbReference type="Proteomes" id="UP000016587"/>
    </source>
</evidence>
<evidence type="ECO:0000256" key="1">
    <source>
        <dbReference type="ARBA" id="ARBA00010759"/>
    </source>
</evidence>
<dbReference type="PATRIC" id="fig|1121448.10.peg.850"/>
<reference evidence="4" key="2">
    <citation type="submission" date="2013-07" db="EMBL/GenBank/DDBJ databases">
        <authorList>
            <person name="Morais-Silva F.O."/>
            <person name="Rezende A.M."/>
            <person name="Pimentel C."/>
            <person name="Resende D.M."/>
            <person name="Santos C.I."/>
            <person name="Clemente C."/>
            <person name="de Oliveira L.M."/>
            <person name="da Silva S.M."/>
            <person name="Costa D.A."/>
            <person name="Varela-Raposo A."/>
            <person name="Horacio E.C.A."/>
            <person name="Matos M."/>
            <person name="Flores O."/>
            <person name="Ruiz J.C."/>
            <person name="Rodrigues-Pousada C."/>
        </authorList>
    </citation>
    <scope>NUCLEOTIDE SEQUENCE [LARGE SCALE GENOMIC DNA]</scope>
    <source>
        <strain evidence="4">ATCC 19364 / DSM 1382 / NCIMB 9332 / VKM B-1759</strain>
    </source>
</reference>
<comment type="catalytic activity">
    <reaction evidence="2">
        <text>N-terminal N-formyl-L-methionyl-[peptide] + H2O = N-terminal L-methionyl-[peptide] + formate</text>
        <dbReference type="Rhea" id="RHEA:24420"/>
        <dbReference type="Rhea" id="RHEA-COMP:10639"/>
        <dbReference type="Rhea" id="RHEA-COMP:10640"/>
        <dbReference type="ChEBI" id="CHEBI:15377"/>
        <dbReference type="ChEBI" id="CHEBI:15740"/>
        <dbReference type="ChEBI" id="CHEBI:49298"/>
        <dbReference type="ChEBI" id="CHEBI:64731"/>
        <dbReference type="EC" id="3.5.1.88"/>
    </reaction>
</comment>
<feature type="binding site" evidence="2">
    <location>
        <position position="151"/>
    </location>
    <ligand>
        <name>Fe cation</name>
        <dbReference type="ChEBI" id="CHEBI:24875"/>
    </ligand>
</feature>
<dbReference type="PIRSF" id="PIRSF004749">
    <property type="entry name" value="Pep_def"/>
    <property type="match status" value="1"/>
</dbReference>
<keyword evidence="2" id="KW-0378">Hydrolase</keyword>
<gene>
    <name evidence="2" type="primary">def</name>
    <name evidence="3" type="ORF">DGI_0850</name>
</gene>
<dbReference type="HAMAP" id="MF_00163">
    <property type="entry name" value="Pep_deformylase"/>
    <property type="match status" value="1"/>
</dbReference>
<keyword evidence="2" id="KW-0408">Iron</keyword>
<evidence type="ECO:0000313" key="3">
    <source>
        <dbReference type="EMBL" id="AGW12743.1"/>
    </source>
</evidence>
<dbReference type="EMBL" id="CP006585">
    <property type="protein sequence ID" value="AGW12743.1"/>
    <property type="molecule type" value="Genomic_DNA"/>
</dbReference>
<evidence type="ECO:0000256" key="2">
    <source>
        <dbReference type="HAMAP-Rule" id="MF_00163"/>
    </source>
</evidence>
<organism evidence="3 4">
    <name type="scientific">Megalodesulfovibrio gigas (strain ATCC 19364 / DSM 1382 / NCIMB 9332 / VKM B-1759)</name>
    <name type="common">Desulfovibrio gigas</name>
    <dbReference type="NCBI Taxonomy" id="1121448"/>
    <lineage>
        <taxon>Bacteria</taxon>
        <taxon>Pseudomonadati</taxon>
        <taxon>Thermodesulfobacteriota</taxon>
        <taxon>Desulfovibrionia</taxon>
        <taxon>Desulfovibrionales</taxon>
        <taxon>Desulfovibrionaceae</taxon>
        <taxon>Megalodesulfovibrio</taxon>
    </lineage>
</organism>
<name>T2G8X3_MEGG1</name>
<feature type="binding site" evidence="2">
    <location>
        <position position="105"/>
    </location>
    <ligand>
        <name>Fe cation</name>
        <dbReference type="ChEBI" id="CHEBI:24875"/>
    </ligand>
</feature>
<comment type="function">
    <text evidence="2">Removes the formyl group from the N-terminal Met of newly synthesized proteins. Requires at least a dipeptide for an efficient rate of reaction. N-terminal L-methionine is a prerequisite for activity but the enzyme has broad specificity at other positions.</text>
</comment>
<dbReference type="GO" id="GO:0042586">
    <property type="term" value="F:peptide deformylase activity"/>
    <property type="evidence" value="ECO:0007669"/>
    <property type="project" value="UniProtKB-UniRule"/>
</dbReference>
<dbReference type="Proteomes" id="UP000016587">
    <property type="component" value="Chromosome"/>
</dbReference>
<keyword evidence="4" id="KW-1185">Reference proteome</keyword>